<evidence type="ECO:0000313" key="18">
    <source>
        <dbReference type="Proteomes" id="UP000051952"/>
    </source>
</evidence>
<feature type="compositionally biased region" description="Basic and acidic residues" evidence="11">
    <location>
        <begin position="1259"/>
        <end position="1272"/>
    </location>
</feature>
<feature type="coiled-coil region" evidence="10">
    <location>
        <begin position="911"/>
        <end position="938"/>
    </location>
</feature>
<keyword evidence="8" id="KW-0597">Phosphoprotein</keyword>
<keyword evidence="10" id="KW-0175">Coiled coil</keyword>
<dbReference type="InterPro" id="IPR005467">
    <property type="entry name" value="His_kinase_dom"/>
</dbReference>
<dbReference type="PANTHER" id="PTHR11584">
    <property type="entry name" value="SERINE/THREONINE PROTEIN KINASE"/>
    <property type="match status" value="1"/>
</dbReference>
<dbReference type="OrthoDB" id="244491at2759"/>
<accession>A0A0S4JGP0</accession>
<feature type="domain" description="Cyclic nucleotide-binding" evidence="13">
    <location>
        <begin position="133"/>
        <end position="250"/>
    </location>
</feature>
<dbReference type="InterPro" id="IPR017441">
    <property type="entry name" value="Protein_kinase_ATP_BS"/>
</dbReference>
<feature type="modified residue" description="4-aspartylphosphate" evidence="8">
    <location>
        <position position="854"/>
    </location>
</feature>
<feature type="compositionally biased region" description="Basic and acidic residues" evidence="11">
    <location>
        <begin position="60"/>
        <end position="71"/>
    </location>
</feature>
<dbReference type="Proteomes" id="UP000051952">
    <property type="component" value="Unassembled WGS sequence"/>
</dbReference>
<dbReference type="InterPro" id="IPR011006">
    <property type="entry name" value="CheY-like_superfamily"/>
</dbReference>
<dbReference type="InterPro" id="IPR036890">
    <property type="entry name" value="HATPase_C_sf"/>
</dbReference>
<dbReference type="CDD" id="cd00038">
    <property type="entry name" value="CAP_ED"/>
    <property type="match status" value="2"/>
</dbReference>
<dbReference type="PROSITE" id="PS50042">
    <property type="entry name" value="CNMP_BINDING_3"/>
    <property type="match status" value="2"/>
</dbReference>
<dbReference type="InterPro" id="IPR000719">
    <property type="entry name" value="Prot_kinase_dom"/>
</dbReference>
<dbReference type="Gene3D" id="3.30.450.20">
    <property type="entry name" value="PAS domain"/>
    <property type="match status" value="1"/>
</dbReference>
<evidence type="ECO:0000259" key="12">
    <source>
        <dbReference type="PROSITE" id="PS50011"/>
    </source>
</evidence>
<dbReference type="Pfam" id="PF02518">
    <property type="entry name" value="HATPase_c"/>
    <property type="match status" value="1"/>
</dbReference>
<sequence length="1615" mass="176970">MPQISGLREHIIHLLDQTEDETAFIRCIKLLENTGDDARPSILSMQVTSELDANSLNMEEDGRGDLNRDSVDDGDVNEASQPSTVAAVSEGRRIAVSAAPIAMNTIKDYKPRVVPKTPSEEEVVRKGVQGCHLFATMEAEEREVIVKALEKEEFDAGTDVLKQGAAPKDRFFMITEGTCEVIKNGKHVASLNGGATFGELEMMYKQTECAATIRCVTNCVMYSLDQQSYQHIVLNVSVQKRERYQRLLHRVGFLEALSDYDRMTIAEALVTTEYRADDKIISFGEKGQWMHIIIDGEVQVVGRDRGKKVDVVRLGEGNVVGELEFLFDHLTVADVVAATPRVVTARINRKHFEMVLGPITDQLKKFVAKNETYAHYLADADEKVKAEITMLEKRVRRVAKAHGGELLDNLDKDGEIVITDPTPIIDQGISVNRNGTQQKEAVYRFPLKPVMEANFIMIGLREDGMIVLWNDAMSRVTNYQSAEVCGQSFYSFIHSIKDQETMHTAINDARAFTGNIEGFYQSQVGKEKNTFVFARSDGLTKATLQLTVIPSVVAQGSNVADIMLAIGHEVKRPPPMKQNDYSHWVAEQVRSLINDTALEADDRLSRIGGVVQKFETLIKGSNISADELRVVNVRQLIGQVVMDYGAMCVEKGLSVKQNYDEMYCDEVYCDAHLLPECLRYAMSNCTNHISENCSIRIKVAVEEVFGSEQLMISINDNGPGFPSKVLDEFNGVTSTGSFAALLRVKAAVEKQGGTMQISSVPGDTHVIFRIPFIPQEESEDMSDIPMDLGGSLANHQSMAFVKKQTYTTLVVEDMPAHRNMLCAFLWERKHAVLPAYSLTDINRLADVTDILIIDPQQSILSDPSAIADPFAMLREKARSVAVIVTAPSFDEGTKKAYQAAGFFTLQKPCTAIQAVQVLRKAEEKISKIKSEADKIAQTRDTLAKNSRGAWKKGMLLGKGAFGEVFEAIDVLTGGKMAVKMLRVTDKMNKDELLHEIEVMCTLQHPNIIHYFYCEDNTEARTINVFMEFAAGGTVQGLLAKKGKLDFKEFQTLLRDIVEGIAYTHGKRYVHSDIKTANVLLNHEGKGKIGDFGTAKQLSEGELLYIMQGSPLYMSPECMSAGELKEDGSGEQIGFSYPSDIWSLGCVVMEMATNKPPFSHIEFNGPVGLMSFVTGLTDIPDLSPLFDLPPSVIEFVSACLHPDPAKRPTAQALLGYSIFNETTDDDLKSALKALKRAQLLHVLNKFVAFQDEEELEQQKRDQARFKTARRDSAFFDSSDDDESGGDKDGESDFFASSDDEEDDDDEKKSHEKEKATEAEGSAPPSKTGSKSGMTPISAVPSGVHGQPKRNLFAVDDPAASVAGSTSTSQTTVQQQQHHTAPSSQTSVTAPAFAVCGAEDDEAPAMFAALHTLESDTPHHATAAALPTSAAVTATPPPGEAKIEQHSDAMDLLPSTQTTQVAHIQPASESDEDAASAPKVGFTPKPPSQNPPSSPHGRHTSVEIGSTSSGSGIRSPPTNVVESAAIHTQQRHQVIVLHDALLSLVDELRKLNRNVEATDALLHQYKAHTSNTEGGDDGTPKSSPTATSSFLPDVEQLLRDDTEVIRTLIQTLAGGIP</sequence>
<evidence type="ECO:0000256" key="1">
    <source>
        <dbReference type="ARBA" id="ARBA00022527"/>
    </source>
</evidence>
<dbReference type="PROSITE" id="PS50109">
    <property type="entry name" value="HIS_KIN"/>
    <property type="match status" value="1"/>
</dbReference>
<evidence type="ECO:0000256" key="3">
    <source>
        <dbReference type="ARBA" id="ARBA00022679"/>
    </source>
</evidence>
<feature type="compositionally biased region" description="Low complexity" evidence="11">
    <location>
        <begin position="1502"/>
        <end position="1516"/>
    </location>
</feature>
<feature type="domain" description="Histidine kinase" evidence="14">
    <location>
        <begin position="565"/>
        <end position="774"/>
    </location>
</feature>
<keyword evidence="1" id="KW-0723">Serine/threonine-protein kinase</keyword>
<dbReference type="GO" id="GO:0030553">
    <property type="term" value="F:cGMP binding"/>
    <property type="evidence" value="ECO:0007669"/>
    <property type="project" value="UniProtKB-KW"/>
</dbReference>
<gene>
    <name evidence="17" type="ORF">BSAL_28120</name>
</gene>
<dbReference type="GO" id="GO:0005524">
    <property type="term" value="F:ATP binding"/>
    <property type="evidence" value="ECO:0007669"/>
    <property type="project" value="UniProtKB-UniRule"/>
</dbReference>
<dbReference type="Pfam" id="PF00027">
    <property type="entry name" value="cNMP_binding"/>
    <property type="match status" value="2"/>
</dbReference>
<keyword evidence="7" id="KW-0142">cGMP-binding</keyword>
<reference evidence="18" key="1">
    <citation type="submission" date="2015-09" db="EMBL/GenBank/DDBJ databases">
        <authorList>
            <consortium name="Pathogen Informatics"/>
        </authorList>
    </citation>
    <scope>NUCLEOTIDE SEQUENCE [LARGE SCALE GENOMIC DNA]</scope>
    <source>
        <strain evidence="18">Lake Konstanz</strain>
    </source>
</reference>
<evidence type="ECO:0000259" key="13">
    <source>
        <dbReference type="PROSITE" id="PS50042"/>
    </source>
</evidence>
<dbReference type="InterPro" id="IPR035965">
    <property type="entry name" value="PAS-like_dom_sf"/>
</dbReference>
<feature type="region of interest" description="Disordered" evidence="11">
    <location>
        <begin position="60"/>
        <end position="82"/>
    </location>
</feature>
<evidence type="ECO:0000256" key="7">
    <source>
        <dbReference type="ARBA" id="ARBA00022992"/>
    </source>
</evidence>
<dbReference type="VEuPathDB" id="TriTrypDB:BSAL_28120"/>
<dbReference type="SUPFAM" id="SSF51206">
    <property type="entry name" value="cAMP-binding domain-like"/>
    <property type="match status" value="2"/>
</dbReference>
<evidence type="ECO:0000256" key="11">
    <source>
        <dbReference type="SAM" id="MobiDB-lite"/>
    </source>
</evidence>
<feature type="compositionally biased region" description="Low complexity" evidence="11">
    <location>
        <begin position="1357"/>
        <end position="1379"/>
    </location>
</feature>
<keyword evidence="4 9" id="KW-0547">Nucleotide-binding</keyword>
<dbReference type="SUPFAM" id="SSF52172">
    <property type="entry name" value="CheY-like"/>
    <property type="match status" value="1"/>
</dbReference>
<dbReference type="PROSITE" id="PS50011">
    <property type="entry name" value="PROTEIN_KINASE_DOM"/>
    <property type="match status" value="1"/>
</dbReference>
<dbReference type="Pfam" id="PF00069">
    <property type="entry name" value="Pkinase"/>
    <property type="match status" value="1"/>
</dbReference>
<feature type="compositionally biased region" description="Polar residues" evidence="11">
    <location>
        <begin position="1578"/>
        <end position="1588"/>
    </location>
</feature>
<dbReference type="CDD" id="cd00130">
    <property type="entry name" value="PAS"/>
    <property type="match status" value="1"/>
</dbReference>
<feature type="compositionally biased region" description="Basic and acidic residues" evidence="11">
    <location>
        <begin position="1305"/>
        <end position="1316"/>
    </location>
</feature>
<dbReference type="InterPro" id="IPR000595">
    <property type="entry name" value="cNMP-bd_dom"/>
</dbReference>
<dbReference type="Gene3D" id="3.30.565.10">
    <property type="entry name" value="Histidine kinase-like ATPase, C-terminal domain"/>
    <property type="match status" value="1"/>
</dbReference>
<feature type="domain" description="Response regulatory" evidence="15">
    <location>
        <begin position="807"/>
        <end position="922"/>
    </location>
</feature>
<dbReference type="SUPFAM" id="SSF55785">
    <property type="entry name" value="PYP-like sensor domain (PAS domain)"/>
    <property type="match status" value="1"/>
</dbReference>
<protein>
    <submittedName>
        <fullName evidence="17">Protein kinase, putative</fullName>
    </submittedName>
</protein>
<keyword evidence="6 9" id="KW-0067">ATP-binding</keyword>
<dbReference type="PROSITE" id="PS00107">
    <property type="entry name" value="PROTEIN_KINASE_ATP"/>
    <property type="match status" value="1"/>
</dbReference>
<feature type="region of interest" description="Disordered" evidence="11">
    <location>
        <begin position="1259"/>
        <end position="1386"/>
    </location>
</feature>
<dbReference type="InterPro" id="IPR008271">
    <property type="entry name" value="Ser/Thr_kinase_AS"/>
</dbReference>
<feature type="compositionally biased region" description="Polar residues" evidence="11">
    <location>
        <begin position="1323"/>
        <end position="1333"/>
    </location>
</feature>
<dbReference type="SUPFAM" id="SSF55874">
    <property type="entry name" value="ATPase domain of HSP90 chaperone/DNA topoisomerase II/histidine kinase"/>
    <property type="match status" value="1"/>
</dbReference>
<dbReference type="SMART" id="SM00220">
    <property type="entry name" value="S_TKc"/>
    <property type="match status" value="1"/>
</dbReference>
<dbReference type="Gene3D" id="1.10.510.10">
    <property type="entry name" value="Transferase(Phosphotransferase) domain 1"/>
    <property type="match status" value="1"/>
</dbReference>
<evidence type="ECO:0000256" key="5">
    <source>
        <dbReference type="ARBA" id="ARBA00022777"/>
    </source>
</evidence>
<dbReference type="InterPro" id="IPR011009">
    <property type="entry name" value="Kinase-like_dom_sf"/>
</dbReference>
<feature type="compositionally biased region" description="Pro residues" evidence="11">
    <location>
        <begin position="1482"/>
        <end position="1492"/>
    </location>
</feature>
<evidence type="ECO:0000259" key="14">
    <source>
        <dbReference type="PROSITE" id="PS50109"/>
    </source>
</evidence>
<name>A0A0S4JGP0_BODSA</name>
<evidence type="ECO:0000256" key="9">
    <source>
        <dbReference type="PROSITE-ProRule" id="PRU10141"/>
    </source>
</evidence>
<dbReference type="FunFam" id="2.60.120.10:FF:000148">
    <property type="entry name" value="Protein kinase A regulatory subunit"/>
    <property type="match status" value="1"/>
</dbReference>
<evidence type="ECO:0000256" key="2">
    <source>
        <dbReference type="ARBA" id="ARBA00022535"/>
    </source>
</evidence>
<keyword evidence="2" id="KW-0140">cGMP</keyword>
<evidence type="ECO:0000256" key="4">
    <source>
        <dbReference type="ARBA" id="ARBA00022741"/>
    </source>
</evidence>
<dbReference type="PROSITE" id="PS50112">
    <property type="entry name" value="PAS"/>
    <property type="match status" value="1"/>
</dbReference>
<dbReference type="CDD" id="cd06606">
    <property type="entry name" value="STKc_MAPKKK"/>
    <property type="match status" value="1"/>
</dbReference>
<evidence type="ECO:0000259" key="15">
    <source>
        <dbReference type="PROSITE" id="PS50110"/>
    </source>
</evidence>
<proteinExistence type="predicted"/>
<feature type="region of interest" description="Disordered" evidence="11">
    <location>
        <begin position="1567"/>
        <end position="1591"/>
    </location>
</feature>
<dbReference type="OMA" id="NHISENC"/>
<keyword evidence="18" id="KW-1185">Reference proteome</keyword>
<dbReference type="InterPro" id="IPR018490">
    <property type="entry name" value="cNMP-bd_dom_sf"/>
</dbReference>
<dbReference type="Pfam" id="PF00989">
    <property type="entry name" value="PAS"/>
    <property type="match status" value="1"/>
</dbReference>
<dbReference type="FunFam" id="1.10.510.10:FF:000805">
    <property type="entry name" value="Mitogen activated kinase-like protein"/>
    <property type="match status" value="1"/>
</dbReference>
<dbReference type="GO" id="GO:0000160">
    <property type="term" value="P:phosphorelay signal transduction system"/>
    <property type="evidence" value="ECO:0007669"/>
    <property type="project" value="InterPro"/>
</dbReference>
<keyword evidence="5 17" id="KW-0418">Kinase</keyword>
<evidence type="ECO:0000256" key="8">
    <source>
        <dbReference type="PROSITE-ProRule" id="PRU00169"/>
    </source>
</evidence>
<evidence type="ECO:0000259" key="16">
    <source>
        <dbReference type="PROSITE" id="PS50112"/>
    </source>
</evidence>
<dbReference type="PROSITE" id="PS00108">
    <property type="entry name" value="PROTEIN_KINASE_ST"/>
    <property type="match status" value="1"/>
</dbReference>
<dbReference type="PROSITE" id="PS50110">
    <property type="entry name" value="RESPONSE_REGULATORY"/>
    <property type="match status" value="1"/>
</dbReference>
<dbReference type="InterPro" id="IPR013767">
    <property type="entry name" value="PAS_fold"/>
</dbReference>
<dbReference type="Gene3D" id="2.60.120.10">
    <property type="entry name" value="Jelly Rolls"/>
    <property type="match status" value="2"/>
</dbReference>
<dbReference type="InterPro" id="IPR000014">
    <property type="entry name" value="PAS"/>
</dbReference>
<dbReference type="GO" id="GO:0006355">
    <property type="term" value="P:regulation of DNA-templated transcription"/>
    <property type="evidence" value="ECO:0007669"/>
    <property type="project" value="InterPro"/>
</dbReference>
<dbReference type="SMART" id="SM00100">
    <property type="entry name" value="cNMP"/>
    <property type="match status" value="2"/>
</dbReference>
<organism evidence="17 18">
    <name type="scientific">Bodo saltans</name>
    <name type="common">Flagellated protozoan</name>
    <dbReference type="NCBI Taxonomy" id="75058"/>
    <lineage>
        <taxon>Eukaryota</taxon>
        <taxon>Discoba</taxon>
        <taxon>Euglenozoa</taxon>
        <taxon>Kinetoplastea</taxon>
        <taxon>Metakinetoplastina</taxon>
        <taxon>Eubodonida</taxon>
        <taxon>Bodonidae</taxon>
        <taxon>Bodo</taxon>
    </lineage>
</organism>
<dbReference type="InterPro" id="IPR001789">
    <property type="entry name" value="Sig_transdc_resp-reg_receiver"/>
</dbReference>
<dbReference type="EMBL" id="CYKH01001852">
    <property type="protein sequence ID" value="CUG90644.1"/>
    <property type="molecule type" value="Genomic_DNA"/>
</dbReference>
<feature type="domain" description="PAS" evidence="16">
    <location>
        <begin position="457"/>
        <end position="494"/>
    </location>
</feature>
<dbReference type="SUPFAM" id="SSF56112">
    <property type="entry name" value="Protein kinase-like (PK-like)"/>
    <property type="match status" value="1"/>
</dbReference>
<evidence type="ECO:0000256" key="10">
    <source>
        <dbReference type="SAM" id="Coils"/>
    </source>
</evidence>
<dbReference type="GO" id="GO:0004674">
    <property type="term" value="F:protein serine/threonine kinase activity"/>
    <property type="evidence" value="ECO:0007669"/>
    <property type="project" value="UniProtKB-KW"/>
</dbReference>
<feature type="binding site" evidence="9">
    <location>
        <position position="979"/>
    </location>
    <ligand>
        <name>ATP</name>
        <dbReference type="ChEBI" id="CHEBI:30616"/>
    </ligand>
</feature>
<dbReference type="InterPro" id="IPR014710">
    <property type="entry name" value="RmlC-like_jellyroll"/>
</dbReference>
<dbReference type="InterPro" id="IPR003594">
    <property type="entry name" value="HATPase_dom"/>
</dbReference>
<feature type="domain" description="Cyclic nucleotide-binding" evidence="13">
    <location>
        <begin position="253"/>
        <end position="373"/>
    </location>
</feature>
<feature type="domain" description="Protein kinase" evidence="12">
    <location>
        <begin position="950"/>
        <end position="1218"/>
    </location>
</feature>
<feature type="region of interest" description="Disordered" evidence="11">
    <location>
        <begin position="1456"/>
        <end position="1516"/>
    </location>
</feature>
<dbReference type="PANTHER" id="PTHR11584:SF369">
    <property type="entry name" value="MITOGEN-ACTIVATED PROTEIN KINASE KINASE KINASE 19-RELATED"/>
    <property type="match status" value="1"/>
</dbReference>
<keyword evidence="3" id="KW-0808">Transferase</keyword>
<evidence type="ECO:0000256" key="6">
    <source>
        <dbReference type="ARBA" id="ARBA00022840"/>
    </source>
</evidence>
<evidence type="ECO:0000313" key="17">
    <source>
        <dbReference type="EMBL" id="CUG90644.1"/>
    </source>
</evidence>